<proteinExistence type="inferred from homology"/>
<dbReference type="PANTHER" id="PTHR30346:SF17">
    <property type="entry name" value="LYSR FAMILY TRANSCRIPTIONAL REGULATOR"/>
    <property type="match status" value="1"/>
</dbReference>
<reference evidence="6 7" key="1">
    <citation type="submission" date="2022-03" db="EMBL/GenBank/DDBJ databases">
        <title>Ignatzschineria rhizosphaerae HR5S32.</title>
        <authorList>
            <person name="Sun J.Q."/>
            <person name="Feng J.Y."/>
        </authorList>
    </citation>
    <scope>NUCLEOTIDE SEQUENCE [LARGE SCALE GENOMIC DNA]</scope>
    <source>
        <strain evidence="6 7">HR5S32</strain>
    </source>
</reference>
<dbReference type="Pfam" id="PF03466">
    <property type="entry name" value="LysR_substrate"/>
    <property type="match status" value="1"/>
</dbReference>
<name>A0ABY3X0N1_9GAMM</name>
<organism evidence="6 7">
    <name type="scientific">Ignatzschineria rhizosphaerae</name>
    <dbReference type="NCBI Taxonomy" id="2923279"/>
    <lineage>
        <taxon>Bacteria</taxon>
        <taxon>Pseudomonadati</taxon>
        <taxon>Pseudomonadota</taxon>
        <taxon>Gammaproteobacteria</taxon>
        <taxon>Cardiobacteriales</taxon>
        <taxon>Ignatzschineriaceae</taxon>
        <taxon>Ignatzschineria</taxon>
    </lineage>
</organism>
<dbReference type="Pfam" id="PF00126">
    <property type="entry name" value="HTH_1"/>
    <property type="match status" value="1"/>
</dbReference>
<keyword evidence="7" id="KW-1185">Reference proteome</keyword>
<evidence type="ECO:0000313" key="6">
    <source>
        <dbReference type="EMBL" id="UNM96419.1"/>
    </source>
</evidence>
<evidence type="ECO:0000313" key="7">
    <source>
        <dbReference type="Proteomes" id="UP000829542"/>
    </source>
</evidence>
<evidence type="ECO:0000256" key="2">
    <source>
        <dbReference type="ARBA" id="ARBA00023015"/>
    </source>
</evidence>
<dbReference type="InterPro" id="IPR005119">
    <property type="entry name" value="LysR_subst-bd"/>
</dbReference>
<dbReference type="PRINTS" id="PR00039">
    <property type="entry name" value="HTHLYSR"/>
</dbReference>
<accession>A0ABY3X0N1</accession>
<evidence type="ECO:0000256" key="4">
    <source>
        <dbReference type="ARBA" id="ARBA00023163"/>
    </source>
</evidence>
<dbReference type="SUPFAM" id="SSF46785">
    <property type="entry name" value="Winged helix' DNA-binding domain"/>
    <property type="match status" value="1"/>
</dbReference>
<keyword evidence="4" id="KW-0804">Transcription</keyword>
<feature type="domain" description="HTH lysR-type" evidence="5">
    <location>
        <begin position="1"/>
        <end position="58"/>
    </location>
</feature>
<evidence type="ECO:0000256" key="3">
    <source>
        <dbReference type="ARBA" id="ARBA00023125"/>
    </source>
</evidence>
<dbReference type="PROSITE" id="PS50931">
    <property type="entry name" value="HTH_LYSR"/>
    <property type="match status" value="1"/>
</dbReference>
<dbReference type="Proteomes" id="UP000829542">
    <property type="component" value="Chromosome"/>
</dbReference>
<evidence type="ECO:0000259" key="5">
    <source>
        <dbReference type="PROSITE" id="PS50931"/>
    </source>
</evidence>
<comment type="similarity">
    <text evidence="1">Belongs to the LysR transcriptional regulatory family.</text>
</comment>
<sequence>MELKQLEFFVAVAEELSFTKAAERLFITQPPLSRQIQQLENEIGTLLFIRKARSIELTEAGTFFYKHAKTLLQRAEEAKLMTRRIGSTQKEFKLGFVGSTLFGYLPQIIGRLRSQYPDFNIILEEMGTPHQIKALKSGEIEVGFGRIPIEDPTITTIVLRREPLVVATPVDHHLAKHKHPIKLSELINETLILSRVNDRPPSYTGILFEAFQKRQLPIPTVREESDLQFALGLVSVGEGISIVPASYQKIRFNVIYHSLADDSLAAAININFRKGDNSELIKEVFKIIYSLYDRDGIEYHPETPEYF</sequence>
<keyword evidence="2" id="KW-0805">Transcription regulation</keyword>
<evidence type="ECO:0000256" key="1">
    <source>
        <dbReference type="ARBA" id="ARBA00009437"/>
    </source>
</evidence>
<dbReference type="Gene3D" id="1.10.10.10">
    <property type="entry name" value="Winged helix-like DNA-binding domain superfamily/Winged helix DNA-binding domain"/>
    <property type="match status" value="1"/>
</dbReference>
<dbReference type="InterPro" id="IPR000847">
    <property type="entry name" value="LysR_HTH_N"/>
</dbReference>
<keyword evidence="3" id="KW-0238">DNA-binding</keyword>
<gene>
    <name evidence="6" type="ORF">MMG00_00660</name>
</gene>
<dbReference type="PANTHER" id="PTHR30346">
    <property type="entry name" value="TRANSCRIPTIONAL DUAL REGULATOR HCAR-RELATED"/>
    <property type="match status" value="1"/>
</dbReference>
<dbReference type="EMBL" id="CP093379">
    <property type="protein sequence ID" value="UNM96419.1"/>
    <property type="molecule type" value="Genomic_DNA"/>
</dbReference>
<dbReference type="RefSeq" id="WP_242149967.1">
    <property type="nucleotide sequence ID" value="NZ_CP093379.1"/>
</dbReference>
<dbReference type="InterPro" id="IPR036388">
    <property type="entry name" value="WH-like_DNA-bd_sf"/>
</dbReference>
<dbReference type="Gene3D" id="3.40.190.10">
    <property type="entry name" value="Periplasmic binding protein-like II"/>
    <property type="match status" value="2"/>
</dbReference>
<dbReference type="SUPFAM" id="SSF53850">
    <property type="entry name" value="Periplasmic binding protein-like II"/>
    <property type="match status" value="1"/>
</dbReference>
<protein>
    <submittedName>
        <fullName evidence="6">LysR family transcriptional regulator</fullName>
    </submittedName>
</protein>
<dbReference type="InterPro" id="IPR036390">
    <property type="entry name" value="WH_DNA-bd_sf"/>
</dbReference>